<protein>
    <submittedName>
        <fullName evidence="1">Uncharacterized protein</fullName>
    </submittedName>
</protein>
<dbReference type="Proteomes" id="UP000250078">
    <property type="component" value="Unassembled WGS sequence"/>
</dbReference>
<dbReference type="EMBL" id="KV748278">
    <property type="protein sequence ID" value="OCK86937.1"/>
    <property type="molecule type" value="Genomic_DNA"/>
</dbReference>
<evidence type="ECO:0000313" key="1">
    <source>
        <dbReference type="EMBL" id="OCK86937.1"/>
    </source>
</evidence>
<keyword evidence="2" id="KW-1185">Reference proteome</keyword>
<accession>A0ACC8EL39</accession>
<gene>
    <name evidence="1" type="ORF">K441DRAFT_597017</name>
</gene>
<evidence type="ECO:0000313" key="2">
    <source>
        <dbReference type="Proteomes" id="UP000250078"/>
    </source>
</evidence>
<sequence length="70" mass="7977">RPLPNHPLALKPTLGARFSSCNTKILYGNDYGDNSSDKSSKESTPLTKADEDDEYKVKEIFKAHIYYRKL</sequence>
<name>A0ACC8EL39_9PEZI</name>
<feature type="non-terminal residue" evidence="1">
    <location>
        <position position="1"/>
    </location>
</feature>
<proteinExistence type="predicted"/>
<reference evidence="1 2" key="1">
    <citation type="journal article" date="2016" name="Nat. Commun.">
        <title>Ectomycorrhizal ecology is imprinted in the genome of the dominant symbiotic fungus Cenococcum geophilum.</title>
        <authorList>
            <consortium name="DOE Joint Genome Institute"/>
            <person name="Peter M."/>
            <person name="Kohler A."/>
            <person name="Ohm R.A."/>
            <person name="Kuo A."/>
            <person name="Krutzmann J."/>
            <person name="Morin E."/>
            <person name="Arend M."/>
            <person name="Barry K.W."/>
            <person name="Binder M."/>
            <person name="Choi C."/>
            <person name="Clum A."/>
            <person name="Copeland A."/>
            <person name="Grisel N."/>
            <person name="Haridas S."/>
            <person name="Kipfer T."/>
            <person name="LaButti K."/>
            <person name="Lindquist E."/>
            <person name="Lipzen A."/>
            <person name="Maire R."/>
            <person name="Meier B."/>
            <person name="Mihaltcheva S."/>
            <person name="Molinier V."/>
            <person name="Murat C."/>
            <person name="Poggeler S."/>
            <person name="Quandt C.A."/>
            <person name="Sperisen C."/>
            <person name="Tritt A."/>
            <person name="Tisserant E."/>
            <person name="Crous P.W."/>
            <person name="Henrissat B."/>
            <person name="Nehls U."/>
            <person name="Egli S."/>
            <person name="Spatafora J.W."/>
            <person name="Grigoriev I.V."/>
            <person name="Martin F.M."/>
        </authorList>
    </citation>
    <scope>NUCLEOTIDE SEQUENCE [LARGE SCALE GENOMIC DNA]</scope>
    <source>
        <strain evidence="1 2">1.58</strain>
    </source>
</reference>
<organism evidence="1 2">
    <name type="scientific">Cenococcum geophilum 1.58</name>
    <dbReference type="NCBI Taxonomy" id="794803"/>
    <lineage>
        <taxon>Eukaryota</taxon>
        <taxon>Fungi</taxon>
        <taxon>Dikarya</taxon>
        <taxon>Ascomycota</taxon>
        <taxon>Pezizomycotina</taxon>
        <taxon>Dothideomycetes</taxon>
        <taxon>Pleosporomycetidae</taxon>
        <taxon>Gloniales</taxon>
        <taxon>Gloniaceae</taxon>
        <taxon>Cenococcum</taxon>
    </lineage>
</organism>